<keyword evidence="3" id="KW-1185">Reference proteome</keyword>
<evidence type="ECO:0000313" key="3">
    <source>
        <dbReference type="Proteomes" id="UP000735302"/>
    </source>
</evidence>
<evidence type="ECO:0000313" key="2">
    <source>
        <dbReference type="EMBL" id="GFN76187.1"/>
    </source>
</evidence>
<proteinExistence type="predicted"/>
<feature type="compositionally biased region" description="Polar residues" evidence="1">
    <location>
        <begin position="10"/>
        <end position="23"/>
    </location>
</feature>
<accession>A0AAV3Y0M0</accession>
<dbReference type="AlphaFoldDB" id="A0AAV3Y0M0"/>
<evidence type="ECO:0000256" key="1">
    <source>
        <dbReference type="SAM" id="MobiDB-lite"/>
    </source>
</evidence>
<gene>
    <name evidence="2" type="ORF">PoB_000269300</name>
</gene>
<dbReference type="EMBL" id="BLXT01000368">
    <property type="protein sequence ID" value="GFN76187.1"/>
    <property type="molecule type" value="Genomic_DNA"/>
</dbReference>
<dbReference type="Proteomes" id="UP000735302">
    <property type="component" value="Unassembled WGS sequence"/>
</dbReference>
<organism evidence="2 3">
    <name type="scientific">Plakobranchus ocellatus</name>
    <dbReference type="NCBI Taxonomy" id="259542"/>
    <lineage>
        <taxon>Eukaryota</taxon>
        <taxon>Metazoa</taxon>
        <taxon>Spiralia</taxon>
        <taxon>Lophotrochozoa</taxon>
        <taxon>Mollusca</taxon>
        <taxon>Gastropoda</taxon>
        <taxon>Heterobranchia</taxon>
        <taxon>Euthyneura</taxon>
        <taxon>Panpulmonata</taxon>
        <taxon>Sacoglossa</taxon>
        <taxon>Placobranchoidea</taxon>
        <taxon>Plakobranchidae</taxon>
        <taxon>Plakobranchus</taxon>
    </lineage>
</organism>
<feature type="region of interest" description="Disordered" evidence="1">
    <location>
        <begin position="1"/>
        <end position="39"/>
    </location>
</feature>
<protein>
    <submittedName>
        <fullName evidence="2">Uncharacterized protein</fullName>
    </submittedName>
</protein>
<reference evidence="2 3" key="1">
    <citation type="journal article" date="2021" name="Elife">
        <title>Chloroplast acquisition without the gene transfer in kleptoplastic sea slugs, Plakobranchus ocellatus.</title>
        <authorList>
            <person name="Maeda T."/>
            <person name="Takahashi S."/>
            <person name="Yoshida T."/>
            <person name="Shimamura S."/>
            <person name="Takaki Y."/>
            <person name="Nagai Y."/>
            <person name="Toyoda A."/>
            <person name="Suzuki Y."/>
            <person name="Arimoto A."/>
            <person name="Ishii H."/>
            <person name="Satoh N."/>
            <person name="Nishiyama T."/>
            <person name="Hasebe M."/>
            <person name="Maruyama T."/>
            <person name="Minagawa J."/>
            <person name="Obokata J."/>
            <person name="Shigenobu S."/>
        </authorList>
    </citation>
    <scope>NUCLEOTIDE SEQUENCE [LARGE SCALE GENOMIC DNA]</scope>
</reference>
<comment type="caution">
    <text evidence="2">The sequence shown here is derived from an EMBL/GenBank/DDBJ whole genome shotgun (WGS) entry which is preliminary data.</text>
</comment>
<sequence length="95" mass="10178">MATGDASSPCLEQNPTSNSNSNICADVEGRINQGPSSKHNKYYVNFNDDPTIRDYTTAVNANGHRGGEKGQAATDPSRGCSKCGNCPGLSLHYWR</sequence>
<name>A0AAV3Y0M0_9GAST</name>